<feature type="transmembrane region" description="Helical" evidence="1">
    <location>
        <begin position="99"/>
        <end position="118"/>
    </location>
</feature>
<evidence type="ECO:0000313" key="3">
    <source>
        <dbReference type="Proteomes" id="UP000475265"/>
    </source>
</evidence>
<keyword evidence="1" id="KW-1133">Transmembrane helix</keyword>
<organism evidence="2 3">
    <name type="scientific">Pseudomonas frederiksbergensis</name>
    <dbReference type="NCBI Taxonomy" id="104087"/>
    <lineage>
        <taxon>Bacteria</taxon>
        <taxon>Pseudomonadati</taxon>
        <taxon>Pseudomonadota</taxon>
        <taxon>Gammaproteobacteria</taxon>
        <taxon>Pseudomonadales</taxon>
        <taxon>Pseudomonadaceae</taxon>
        <taxon>Pseudomonas</taxon>
    </lineage>
</organism>
<accession>A0A6L5BVS1</accession>
<reference evidence="2 3" key="1">
    <citation type="submission" date="2019-12" db="EMBL/GenBank/DDBJ databases">
        <title>Endophytic bacteria associated with Panax ginseng seedlings.</title>
        <authorList>
            <person name="Park J.M."/>
            <person name="Shin R."/>
            <person name="Jo S.H."/>
        </authorList>
    </citation>
    <scope>NUCLEOTIDE SEQUENCE [LARGE SCALE GENOMIC DNA]</scope>
    <source>
        <strain evidence="2 3">PgKB32</strain>
    </source>
</reference>
<evidence type="ECO:0000313" key="2">
    <source>
        <dbReference type="EMBL" id="KAF2392473.1"/>
    </source>
</evidence>
<keyword evidence="1" id="KW-0472">Membrane</keyword>
<dbReference type="Proteomes" id="UP000475265">
    <property type="component" value="Unassembled WGS sequence"/>
</dbReference>
<proteinExistence type="predicted"/>
<gene>
    <name evidence="2" type="ORF">FX983_00426</name>
</gene>
<feature type="transmembrane region" description="Helical" evidence="1">
    <location>
        <begin position="73"/>
        <end position="92"/>
    </location>
</feature>
<feature type="transmembrane region" description="Helical" evidence="1">
    <location>
        <begin position="36"/>
        <end position="53"/>
    </location>
</feature>
<dbReference type="AlphaFoldDB" id="A0A6L5BVS1"/>
<sequence>MARRKKSPSQQQLTADKLMQLKFAHWLAWQPYARRYGWIHVAVMMMTIFAMSLTGTVFGEVFFPRDYPMMENILIGMMGGCLLMSGCFIALIRGYPKAVWGLFCMLVFCLSSTLLAMLEASPVGFIWIAAIPSLIGLYLMSKRRYQRAILVLQVGARIRQRIKRLEASLKPHR</sequence>
<name>A0A6L5BVS1_9PSED</name>
<dbReference type="EMBL" id="JAAAXX010000001">
    <property type="protein sequence ID" value="KAF2392473.1"/>
    <property type="molecule type" value="Genomic_DNA"/>
</dbReference>
<dbReference type="RefSeq" id="WP_163908016.1">
    <property type="nucleotide sequence ID" value="NZ_JAAAXX010000001.1"/>
</dbReference>
<comment type="caution">
    <text evidence="2">The sequence shown here is derived from an EMBL/GenBank/DDBJ whole genome shotgun (WGS) entry which is preliminary data.</text>
</comment>
<protein>
    <submittedName>
        <fullName evidence="2">Uncharacterized protein</fullName>
    </submittedName>
</protein>
<feature type="transmembrane region" description="Helical" evidence="1">
    <location>
        <begin position="124"/>
        <end position="140"/>
    </location>
</feature>
<evidence type="ECO:0000256" key="1">
    <source>
        <dbReference type="SAM" id="Phobius"/>
    </source>
</evidence>
<keyword evidence="1" id="KW-0812">Transmembrane</keyword>